<feature type="signal peptide" evidence="1">
    <location>
        <begin position="1"/>
        <end position="19"/>
    </location>
</feature>
<dbReference type="OrthoDB" id="9811314at2"/>
<evidence type="ECO:0000256" key="1">
    <source>
        <dbReference type="SAM" id="SignalP"/>
    </source>
</evidence>
<dbReference type="SUPFAM" id="SSF63411">
    <property type="entry name" value="LuxS/MPP-like metallohydrolase"/>
    <property type="match status" value="2"/>
</dbReference>
<dbReference type="PANTHER" id="PTHR11851">
    <property type="entry name" value="METALLOPROTEASE"/>
    <property type="match status" value="1"/>
</dbReference>
<dbReference type="InterPro" id="IPR011765">
    <property type="entry name" value="Pept_M16_N"/>
</dbReference>
<sequence>MRKYCFLLLGLWAVLPAQAMEPIQHWVTDKGARVYFVPAPELPMVDIRVVFDAGSARDGGHPGLARLTNALLDQGAGDLDADAIAERLESVGARLQTGSRRDMAWVALRSLSSEQHLQPAVEAYRKVIATPQFSEGVFERERRRALVGLQQAQQQPGEVASRAFHTELYGDHPYATPSEGTPESVQALQPGQLRAFHRQYYVARNAVIAIVGDLNRARAEQLAASVSADLPAGEPAPELPVVEDLTAAQTQRIDHPSSQSHILMGQPGMRRGDEDYFALYVGNYVLGGGGLVSRISEEVREKRGLSYSAYSYFMPMARPGPFILGLQTRNEQVDEALQVLRDTLNTFVEQGPTEDEMEAARKHITGGFPLRIDSNSEILEYIAMIGFYGLPLDYLQRFNDRVAAVTRDDVRDAFQRRVRPQRMVTVIVGERPSE</sequence>
<gene>
    <name evidence="4" type="ORF">D6C00_09440</name>
</gene>
<dbReference type="EMBL" id="QZMU01000001">
    <property type="protein sequence ID" value="RRQ22152.1"/>
    <property type="molecule type" value="Genomic_DNA"/>
</dbReference>
<feature type="chain" id="PRO_5019207394" evidence="1">
    <location>
        <begin position="20"/>
        <end position="434"/>
    </location>
</feature>
<evidence type="ECO:0000259" key="3">
    <source>
        <dbReference type="Pfam" id="PF05193"/>
    </source>
</evidence>
<evidence type="ECO:0000313" key="4">
    <source>
        <dbReference type="EMBL" id="RRQ22152.1"/>
    </source>
</evidence>
<protein>
    <submittedName>
        <fullName evidence="4">Insulinase family protein</fullName>
    </submittedName>
</protein>
<comment type="caution">
    <text evidence="4">The sequence shown here is derived from an EMBL/GenBank/DDBJ whole genome shotgun (WGS) entry which is preliminary data.</text>
</comment>
<feature type="domain" description="Peptidase M16 N-terminal" evidence="2">
    <location>
        <begin position="42"/>
        <end position="179"/>
    </location>
</feature>
<keyword evidence="1" id="KW-0732">Signal</keyword>
<evidence type="ECO:0000259" key="2">
    <source>
        <dbReference type="Pfam" id="PF00675"/>
    </source>
</evidence>
<dbReference type="PANTHER" id="PTHR11851:SF224">
    <property type="entry name" value="PROCESSING PROTEASE"/>
    <property type="match status" value="1"/>
</dbReference>
<reference evidence="4 5" key="1">
    <citation type="journal article" date="2010" name="Int. J. Syst. Evol. Microbiol.">
        <title>Thiohalobacter thiocyanaticus gen. nov., sp. nov., a moderately halophilic, sulfur-oxidizing gammaproteobacterium from hypersaline lakes, that utilizes thiocyanate.</title>
        <authorList>
            <person name="Sorokin D.Y."/>
            <person name="Kovaleva O.L."/>
            <person name="Tourova T.P."/>
            <person name="Muyzer G."/>
        </authorList>
    </citation>
    <scope>NUCLEOTIDE SEQUENCE [LARGE SCALE GENOMIC DNA]</scope>
    <source>
        <strain evidence="4 5">Hrh1</strain>
    </source>
</reference>
<dbReference type="Proteomes" id="UP000287798">
    <property type="component" value="Unassembled WGS sequence"/>
</dbReference>
<organism evidence="4 5">
    <name type="scientific">Thiohalobacter thiocyanaticus</name>
    <dbReference type="NCBI Taxonomy" id="585455"/>
    <lineage>
        <taxon>Bacteria</taxon>
        <taxon>Pseudomonadati</taxon>
        <taxon>Pseudomonadota</taxon>
        <taxon>Gammaproteobacteria</taxon>
        <taxon>Thiohalobacterales</taxon>
        <taxon>Thiohalobacteraceae</taxon>
        <taxon>Thiohalobacter</taxon>
    </lineage>
</organism>
<dbReference type="InterPro" id="IPR050361">
    <property type="entry name" value="MPP/UQCRC_Complex"/>
</dbReference>
<dbReference type="RefSeq" id="WP_125181492.1">
    <property type="nucleotide sequence ID" value="NZ_QZMU01000001.1"/>
</dbReference>
<dbReference type="InterPro" id="IPR007863">
    <property type="entry name" value="Peptidase_M16_C"/>
</dbReference>
<accession>A0A426QK57</accession>
<dbReference type="Gene3D" id="3.30.830.10">
    <property type="entry name" value="Metalloenzyme, LuxS/M16 peptidase-like"/>
    <property type="match status" value="2"/>
</dbReference>
<dbReference type="Pfam" id="PF00675">
    <property type="entry name" value="Peptidase_M16"/>
    <property type="match status" value="1"/>
</dbReference>
<proteinExistence type="predicted"/>
<dbReference type="InterPro" id="IPR011249">
    <property type="entry name" value="Metalloenz_LuxS/M16"/>
</dbReference>
<dbReference type="GO" id="GO:0046872">
    <property type="term" value="F:metal ion binding"/>
    <property type="evidence" value="ECO:0007669"/>
    <property type="project" value="InterPro"/>
</dbReference>
<name>A0A426QK57_9GAMM</name>
<dbReference type="AlphaFoldDB" id="A0A426QK57"/>
<feature type="domain" description="Peptidase M16 C-terminal" evidence="3">
    <location>
        <begin position="189"/>
        <end position="362"/>
    </location>
</feature>
<evidence type="ECO:0000313" key="5">
    <source>
        <dbReference type="Proteomes" id="UP000287798"/>
    </source>
</evidence>
<dbReference type="Pfam" id="PF05193">
    <property type="entry name" value="Peptidase_M16_C"/>
    <property type="match status" value="1"/>
</dbReference>
<keyword evidence="5" id="KW-1185">Reference proteome</keyword>